<accession>A0A1M6FIL0</accession>
<protein>
    <submittedName>
        <fullName evidence="1">Uncharacterized protein</fullName>
    </submittedName>
</protein>
<dbReference type="OrthoDB" id="1430532at2"/>
<keyword evidence="2" id="KW-1185">Reference proteome</keyword>
<reference evidence="1 2" key="1">
    <citation type="submission" date="2016-11" db="EMBL/GenBank/DDBJ databases">
        <authorList>
            <person name="Jaros S."/>
            <person name="Januszkiewicz K."/>
            <person name="Wedrychowicz H."/>
        </authorList>
    </citation>
    <scope>NUCLEOTIDE SEQUENCE [LARGE SCALE GENOMIC DNA]</scope>
    <source>
        <strain evidence="1 2">DSM 21425</strain>
    </source>
</reference>
<evidence type="ECO:0000313" key="1">
    <source>
        <dbReference type="EMBL" id="SHI97442.1"/>
    </source>
</evidence>
<sequence>MFQKLKIKSAEKVVENCILQHQPKAVKSIQKMGVILDGSLLELGLKLALLEKELAAITKKYQLIIFSETEIENYLTYNKKDLSWRGKFKPMTEAANFQQEKFDVLINYFNLEKPELSILGACASSNMKIGFSPSVKKGLNDLSIKVDPLKVEVFIKELKKYLAIINQ</sequence>
<proteinExistence type="predicted"/>
<organism evidence="1 2">
    <name type="scientific">Mesonia phycicola</name>
    <dbReference type="NCBI Taxonomy" id="579105"/>
    <lineage>
        <taxon>Bacteria</taxon>
        <taxon>Pseudomonadati</taxon>
        <taxon>Bacteroidota</taxon>
        <taxon>Flavobacteriia</taxon>
        <taxon>Flavobacteriales</taxon>
        <taxon>Flavobacteriaceae</taxon>
        <taxon>Mesonia</taxon>
    </lineage>
</organism>
<evidence type="ECO:0000313" key="2">
    <source>
        <dbReference type="Proteomes" id="UP000184225"/>
    </source>
</evidence>
<gene>
    <name evidence="1" type="ORF">SAMN04488096_106159</name>
</gene>
<dbReference type="InterPro" id="IPR054207">
    <property type="entry name" value="DUF6913"/>
</dbReference>
<dbReference type="Proteomes" id="UP000184225">
    <property type="component" value="Unassembled WGS sequence"/>
</dbReference>
<dbReference type="Pfam" id="PF21857">
    <property type="entry name" value="DUF6913"/>
    <property type="match status" value="1"/>
</dbReference>
<dbReference type="STRING" id="579105.SAMN04488096_106159"/>
<dbReference type="EMBL" id="FQYY01000006">
    <property type="protein sequence ID" value="SHI97442.1"/>
    <property type="molecule type" value="Genomic_DNA"/>
</dbReference>
<name>A0A1M6FIL0_9FLAO</name>
<dbReference type="RefSeq" id="WP_073151453.1">
    <property type="nucleotide sequence ID" value="NZ_FQYY01000006.1"/>
</dbReference>
<dbReference type="AlphaFoldDB" id="A0A1M6FIL0"/>